<sequence>MQTIVVTGGTGLVGRVVIKKLLQKGYKVIVFTRDKAKDKKTERGRLYSYWNINAGELDEKILSGADAVIHLAGAGVADKRWSVKRKQEILSSRTESGLLISEYLLQNSHQVKAFISASAIGWYGADPQVPDPAPFKEEQPPAGDFLGAVCYEWERSTQPLLKAGVRTVYLRTGIVLSNEGGALAEFKKPLKMKLAAVLGHGKQMVSWIHIDDLANLYMTALENEAFTGAYNAVAPQPVSNEAFMLTLAREMYGKSFMKIHIPSWALKLVLGEMSTEVLKSATVSARKVMDMGFQFRFAEIEPALQDLIKGNRYG</sequence>
<feature type="domain" description="DUF1731" evidence="3">
    <location>
        <begin position="261"/>
        <end position="307"/>
    </location>
</feature>
<dbReference type="PANTHER" id="PTHR11092">
    <property type="entry name" value="SUGAR NUCLEOTIDE EPIMERASE RELATED"/>
    <property type="match status" value="1"/>
</dbReference>
<accession>A0A1A9I466</accession>
<dbReference type="InterPro" id="IPR001509">
    <property type="entry name" value="Epimerase_deHydtase"/>
</dbReference>
<dbReference type="InterPro" id="IPR010099">
    <property type="entry name" value="SDR39U1"/>
</dbReference>
<comment type="similarity">
    <text evidence="1">Belongs to the NAD(P)-dependent epimerase/dehydratase family. SDR39U1 subfamily.</text>
</comment>
<dbReference type="InterPro" id="IPR036291">
    <property type="entry name" value="NAD(P)-bd_dom_sf"/>
</dbReference>
<evidence type="ECO:0000313" key="5">
    <source>
        <dbReference type="Proteomes" id="UP000077667"/>
    </source>
</evidence>
<dbReference type="Proteomes" id="UP000077667">
    <property type="component" value="Chromosome"/>
</dbReference>
<keyword evidence="5" id="KW-1185">Reference proteome</keyword>
<dbReference type="Pfam" id="PF08338">
    <property type="entry name" value="DUF1731"/>
    <property type="match status" value="1"/>
</dbReference>
<dbReference type="NCBIfam" id="TIGR01777">
    <property type="entry name" value="yfcH"/>
    <property type="match status" value="1"/>
</dbReference>
<evidence type="ECO:0000259" key="3">
    <source>
        <dbReference type="Pfam" id="PF08338"/>
    </source>
</evidence>
<dbReference type="EMBL" id="CP015772">
    <property type="protein sequence ID" value="ANH82343.1"/>
    <property type="molecule type" value="Genomic_DNA"/>
</dbReference>
<proteinExistence type="inferred from homology"/>
<dbReference type="STRING" id="1176587.A8C56_16460"/>
<dbReference type="RefSeq" id="WP_067758376.1">
    <property type="nucleotide sequence ID" value="NZ_CP015772.1"/>
</dbReference>
<dbReference type="AlphaFoldDB" id="A0A1A9I466"/>
<evidence type="ECO:0000256" key="1">
    <source>
        <dbReference type="ARBA" id="ARBA00009353"/>
    </source>
</evidence>
<reference evidence="4 5" key="1">
    <citation type="submission" date="2016-05" db="EMBL/GenBank/DDBJ databases">
        <title>Niabella ginsenosidivorans BS26 whole genome sequencing.</title>
        <authorList>
            <person name="Im W.T."/>
            <person name="Siddiqi M.Z."/>
        </authorList>
    </citation>
    <scope>NUCLEOTIDE SEQUENCE [LARGE SCALE GENOMIC DNA]</scope>
    <source>
        <strain evidence="4 5">BS26</strain>
    </source>
</reference>
<evidence type="ECO:0000259" key="2">
    <source>
        <dbReference type="Pfam" id="PF01370"/>
    </source>
</evidence>
<dbReference type="Gene3D" id="3.40.50.720">
    <property type="entry name" value="NAD(P)-binding Rossmann-like Domain"/>
    <property type="match status" value="1"/>
</dbReference>
<dbReference type="SUPFAM" id="SSF51735">
    <property type="entry name" value="NAD(P)-binding Rossmann-fold domains"/>
    <property type="match status" value="1"/>
</dbReference>
<evidence type="ECO:0000313" key="4">
    <source>
        <dbReference type="EMBL" id="ANH82343.1"/>
    </source>
</evidence>
<gene>
    <name evidence="4" type="ORF">A8C56_16460</name>
</gene>
<dbReference type="KEGG" id="nia:A8C56_16460"/>
<organism evidence="4 5">
    <name type="scientific">Niabella ginsenosidivorans</name>
    <dbReference type="NCBI Taxonomy" id="1176587"/>
    <lineage>
        <taxon>Bacteria</taxon>
        <taxon>Pseudomonadati</taxon>
        <taxon>Bacteroidota</taxon>
        <taxon>Chitinophagia</taxon>
        <taxon>Chitinophagales</taxon>
        <taxon>Chitinophagaceae</taxon>
        <taxon>Niabella</taxon>
    </lineage>
</organism>
<protein>
    <submittedName>
        <fullName evidence="4">TIGR01777 family protein</fullName>
    </submittedName>
</protein>
<feature type="domain" description="NAD-dependent epimerase/dehydratase" evidence="2">
    <location>
        <begin position="4"/>
        <end position="225"/>
    </location>
</feature>
<dbReference type="InterPro" id="IPR013549">
    <property type="entry name" value="DUF1731"/>
</dbReference>
<dbReference type="Pfam" id="PF01370">
    <property type="entry name" value="Epimerase"/>
    <property type="match status" value="1"/>
</dbReference>
<dbReference type="OrthoDB" id="9801773at2"/>
<dbReference type="PANTHER" id="PTHR11092:SF0">
    <property type="entry name" value="EPIMERASE FAMILY PROTEIN SDR39U1"/>
    <property type="match status" value="1"/>
</dbReference>
<name>A0A1A9I466_9BACT</name>